<feature type="region of interest" description="Disordered" evidence="9">
    <location>
        <begin position="625"/>
        <end position="650"/>
    </location>
</feature>
<dbReference type="Gene3D" id="3.30.230.80">
    <property type="match status" value="1"/>
</dbReference>
<feature type="binding site" evidence="8">
    <location>
        <position position="86"/>
    </location>
    <ligand>
        <name>ATP</name>
        <dbReference type="ChEBI" id="CHEBI:30616"/>
    </ligand>
</feature>
<feature type="domain" description="Histidine kinase/HSP90-like ATPase" evidence="10">
    <location>
        <begin position="28"/>
        <end position="182"/>
    </location>
</feature>
<keyword evidence="4 8" id="KW-0547">Nucleotide-binding</keyword>
<dbReference type="FunFam" id="3.30.230.80:FF:000001">
    <property type="entry name" value="Heat shock protein 90 alpha"/>
    <property type="match status" value="1"/>
</dbReference>
<feature type="region of interest" description="Disordered" evidence="9">
    <location>
        <begin position="217"/>
        <end position="237"/>
    </location>
</feature>
<dbReference type="InterPro" id="IPR003594">
    <property type="entry name" value="HATPase_dom"/>
</dbReference>
<evidence type="ECO:0000256" key="9">
    <source>
        <dbReference type="SAM" id="MobiDB-lite"/>
    </source>
</evidence>
<evidence type="ECO:0000256" key="1">
    <source>
        <dbReference type="ARBA" id="ARBA00004496"/>
    </source>
</evidence>
<keyword evidence="6" id="KW-0346">Stress response</keyword>
<keyword evidence="7" id="KW-0143">Chaperone</keyword>
<dbReference type="GO" id="GO:0016887">
    <property type="term" value="F:ATP hydrolysis activity"/>
    <property type="evidence" value="ECO:0007669"/>
    <property type="project" value="InterPro"/>
</dbReference>
<evidence type="ECO:0000256" key="3">
    <source>
        <dbReference type="ARBA" id="ARBA00022490"/>
    </source>
</evidence>
<feature type="compositionally biased region" description="Acidic residues" evidence="9">
    <location>
        <begin position="218"/>
        <end position="227"/>
    </location>
</feature>
<dbReference type="PRINTS" id="PR00775">
    <property type="entry name" value="HEATSHOCK90"/>
</dbReference>
<feature type="binding site" evidence="8">
    <location>
        <position position="318"/>
    </location>
    <ligand>
        <name>ATP</name>
        <dbReference type="ChEBI" id="CHEBI:30616"/>
    </ligand>
</feature>
<comment type="similarity">
    <text evidence="2">Belongs to the heat shock protein 90 family.</text>
</comment>
<comment type="caution">
    <text evidence="11">The sequence shown here is derived from an EMBL/GenBank/DDBJ whole genome shotgun (WGS) entry which is preliminary data.</text>
</comment>
<dbReference type="AlphaFoldDB" id="A0AAV2ZLC1"/>
<dbReference type="Pfam" id="PF13589">
    <property type="entry name" value="HATPase_c_3"/>
    <property type="match status" value="1"/>
</dbReference>
<dbReference type="Gene3D" id="1.20.120.790">
    <property type="entry name" value="Heat shock protein 90, C-terminal domain"/>
    <property type="match status" value="1"/>
</dbReference>
<dbReference type="InterPro" id="IPR036890">
    <property type="entry name" value="HATPase_C_sf"/>
</dbReference>
<dbReference type="CDD" id="cd16927">
    <property type="entry name" value="HATPase_Hsp90-like"/>
    <property type="match status" value="1"/>
</dbReference>
<evidence type="ECO:0000259" key="10">
    <source>
        <dbReference type="SMART" id="SM00387"/>
    </source>
</evidence>
<feature type="binding site" evidence="8">
    <location>
        <position position="39"/>
    </location>
    <ligand>
        <name>ATP</name>
        <dbReference type="ChEBI" id="CHEBI:30616"/>
    </ligand>
</feature>
<dbReference type="NCBIfam" id="NF003555">
    <property type="entry name" value="PRK05218.1"/>
    <property type="match status" value="1"/>
</dbReference>
<feature type="binding site" evidence="8">
    <location>
        <begin position="101"/>
        <end position="102"/>
    </location>
    <ligand>
        <name>ATP</name>
        <dbReference type="ChEBI" id="CHEBI:30616"/>
    </ligand>
</feature>
<sequence>MGDEVETFAFQAEIAQLMSLIINTFYSNKEIFLREIISNSSDALDKIRYESLTDPSKLDSGKDLKIDLIPNRQDRTLTIIDTGIGMTKADLINNLGTIAKSGTKAFMEALQAGADISMIGQFGVGFYSAYLVAEKVTVITKHNDDEQYAWESSAGGSFTVRVDNNEPLGRGTKVILHLKEDQIEYLEEKRIKDVVKKHSQFIGYPITLYVEKQREKEISDDEAEAETTENKGSPGCESKRPLLLPHFSVEGQLEFRALLFVPRRTSFDLFENKRKKNNIKLYVRRVFIMDNCEELIPEFLNFIKGVVDSEDLPLNISREMLQQSKILKVIRKNLVKKCLELFTEMAEDKENYKKFYEQFSKNIKLGIHEDTQNRKKLSELLRYHSSASGDEMISLADYVSRMKENQKHIYYITGETREQVAHSAFVERLRKHGLEVLYMTEPIDEYCVQQLKEFDGKTLVSVTKEGLELPEDEEEKKKKEEIQAKFEELLKVMKDILDKKIEKVVISNRLVESPCCIVTSTYGWTANMERIMKAQALRDNSTMGYMAAKKHLEINCDHPIIEILRQKAEVDKNDKSVKDLVILLYETALLSSGFTLEDPQTHANRIYRMIKLGLAIDEDDITQEEITSPVVEDMPPLEGDDDSSRMEEVD</sequence>
<evidence type="ECO:0000256" key="5">
    <source>
        <dbReference type="ARBA" id="ARBA00022840"/>
    </source>
</evidence>
<comment type="subcellular location">
    <subcellularLocation>
        <location evidence="1">Cytoplasm</location>
    </subcellularLocation>
</comment>
<dbReference type="InterPro" id="IPR020575">
    <property type="entry name" value="Hsp90_N"/>
</dbReference>
<evidence type="ECO:0000313" key="11">
    <source>
        <dbReference type="EMBL" id="DBA14548.1"/>
    </source>
</evidence>
<dbReference type="InterPro" id="IPR001404">
    <property type="entry name" value="Hsp90_fam"/>
</dbReference>
<reference evidence="11" key="1">
    <citation type="thesis" date="2020" institute="ProQuest LLC" country="789 East Eisenhower Parkway, Ann Arbor, MI, USA">
        <title>Comparative Genomics and Chromosome Evolution.</title>
        <authorList>
            <person name="Mudd A.B."/>
        </authorList>
    </citation>
    <scope>NUCLEOTIDE SEQUENCE</scope>
    <source>
        <strain evidence="11">1538</strain>
        <tissue evidence="11">Blood</tissue>
    </source>
</reference>
<dbReference type="SMART" id="SM00387">
    <property type="entry name" value="HATPase_c"/>
    <property type="match status" value="1"/>
</dbReference>
<dbReference type="SUPFAM" id="SSF55874">
    <property type="entry name" value="ATPase domain of HSP90 chaperone/DNA topoisomerase II/histidine kinase"/>
    <property type="match status" value="1"/>
</dbReference>
<dbReference type="PIRSF" id="PIRSF002583">
    <property type="entry name" value="Hsp90"/>
    <property type="match status" value="1"/>
</dbReference>
<dbReference type="GO" id="GO:0140662">
    <property type="term" value="F:ATP-dependent protein folding chaperone"/>
    <property type="evidence" value="ECO:0007669"/>
    <property type="project" value="InterPro"/>
</dbReference>
<evidence type="ECO:0000256" key="2">
    <source>
        <dbReference type="ARBA" id="ARBA00008239"/>
    </source>
</evidence>
<dbReference type="InterPro" id="IPR020568">
    <property type="entry name" value="Ribosomal_Su5_D2-typ_SF"/>
</dbReference>
<evidence type="ECO:0000256" key="6">
    <source>
        <dbReference type="ARBA" id="ARBA00023016"/>
    </source>
</evidence>
<evidence type="ECO:0000256" key="7">
    <source>
        <dbReference type="ARBA" id="ARBA00023186"/>
    </source>
</evidence>
<dbReference type="GO" id="GO:0005737">
    <property type="term" value="C:cytoplasm"/>
    <property type="evidence" value="ECO:0007669"/>
    <property type="project" value="UniProtKB-SubCell"/>
</dbReference>
<dbReference type="FunFam" id="1.20.120.790:FF:000001">
    <property type="entry name" value="Heat shock protein 90 alpha"/>
    <property type="match status" value="1"/>
</dbReference>
<evidence type="ECO:0000313" key="12">
    <source>
        <dbReference type="Proteomes" id="UP001181693"/>
    </source>
</evidence>
<proteinExistence type="inferred from homology"/>
<dbReference type="FunFam" id="3.40.50.11260:FF:000001">
    <property type="entry name" value="Heat shock protein 90 alpha"/>
    <property type="match status" value="1"/>
</dbReference>
<dbReference type="EMBL" id="DYDO01000013">
    <property type="protein sequence ID" value="DBA14548.1"/>
    <property type="molecule type" value="Genomic_DNA"/>
</dbReference>
<dbReference type="PANTHER" id="PTHR11528">
    <property type="entry name" value="HEAT SHOCK PROTEIN 90 FAMILY MEMBER"/>
    <property type="match status" value="1"/>
</dbReference>
<dbReference type="SUPFAM" id="SSF54211">
    <property type="entry name" value="Ribosomal protein S5 domain 2-like"/>
    <property type="match status" value="1"/>
</dbReference>
<dbReference type="Gene3D" id="3.40.50.11260">
    <property type="match status" value="1"/>
</dbReference>
<name>A0AAV2ZLC1_PYXAD</name>
<dbReference type="GO" id="GO:0005524">
    <property type="term" value="F:ATP binding"/>
    <property type="evidence" value="ECO:0007669"/>
    <property type="project" value="UniProtKB-KW"/>
</dbReference>
<dbReference type="Proteomes" id="UP001181693">
    <property type="component" value="Unassembled WGS sequence"/>
</dbReference>
<dbReference type="HAMAP" id="MF_00505">
    <property type="entry name" value="HSP90"/>
    <property type="match status" value="1"/>
</dbReference>
<dbReference type="SUPFAM" id="SSF110942">
    <property type="entry name" value="HSP90 C-terminal domain"/>
    <property type="match status" value="1"/>
</dbReference>
<feature type="binding site" evidence="8">
    <location>
        <position position="172"/>
    </location>
    <ligand>
        <name>ATP</name>
        <dbReference type="ChEBI" id="CHEBI:30616"/>
    </ligand>
</feature>
<gene>
    <name evidence="11" type="ORF">GDO54_005501</name>
</gene>
<dbReference type="InterPro" id="IPR019805">
    <property type="entry name" value="Heat_shock_protein_90_CS"/>
</dbReference>
<dbReference type="Gene3D" id="3.30.565.10">
    <property type="entry name" value="Histidine kinase-like ATPase, C-terminal domain"/>
    <property type="match status" value="1"/>
</dbReference>
<accession>A0AAV2ZLC1</accession>
<dbReference type="PROSITE" id="PS00298">
    <property type="entry name" value="HSP90"/>
    <property type="match status" value="1"/>
</dbReference>
<dbReference type="FunFam" id="3.30.565.10:FF:000204">
    <property type="entry name" value="Heat shock protein HSP 90-beta"/>
    <property type="match status" value="1"/>
</dbReference>
<feature type="binding site" evidence="8">
    <location>
        <position position="100"/>
    </location>
    <ligand>
        <name>ATP</name>
        <dbReference type="ChEBI" id="CHEBI:30616"/>
    </ligand>
</feature>
<dbReference type="GO" id="GO:0051082">
    <property type="term" value="F:unfolded protein binding"/>
    <property type="evidence" value="ECO:0007669"/>
    <property type="project" value="InterPro"/>
</dbReference>
<feature type="binding site" evidence="8">
    <location>
        <position position="35"/>
    </location>
    <ligand>
        <name>ATP</name>
        <dbReference type="ChEBI" id="CHEBI:30616"/>
    </ligand>
</feature>
<keyword evidence="12" id="KW-1185">Reference proteome</keyword>
<feature type="binding site" evidence="8">
    <location>
        <begin position="121"/>
        <end position="126"/>
    </location>
    <ligand>
        <name>ATP</name>
        <dbReference type="ChEBI" id="CHEBI:30616"/>
    </ligand>
</feature>
<feature type="binding site" evidence="8">
    <location>
        <position position="81"/>
    </location>
    <ligand>
        <name>ATP</name>
        <dbReference type="ChEBI" id="CHEBI:30616"/>
    </ligand>
</feature>
<organism evidence="11 12">
    <name type="scientific">Pyxicephalus adspersus</name>
    <name type="common">African bullfrog</name>
    <dbReference type="NCBI Taxonomy" id="30357"/>
    <lineage>
        <taxon>Eukaryota</taxon>
        <taxon>Metazoa</taxon>
        <taxon>Chordata</taxon>
        <taxon>Craniata</taxon>
        <taxon>Vertebrata</taxon>
        <taxon>Euteleostomi</taxon>
        <taxon>Amphibia</taxon>
        <taxon>Batrachia</taxon>
        <taxon>Anura</taxon>
        <taxon>Neobatrachia</taxon>
        <taxon>Ranoidea</taxon>
        <taxon>Pyxicephalidae</taxon>
        <taxon>Pyxicephalinae</taxon>
        <taxon>Pyxicephalus</taxon>
    </lineage>
</organism>
<feature type="binding site" evidence="8">
    <location>
        <position position="94"/>
    </location>
    <ligand>
        <name>ATP</name>
        <dbReference type="ChEBI" id="CHEBI:30616"/>
    </ligand>
</feature>
<keyword evidence="5 8" id="KW-0067">ATP-binding</keyword>
<protein>
    <recommendedName>
        <fullName evidence="10">Histidine kinase/HSP90-like ATPase domain-containing protein</fullName>
    </recommendedName>
</protein>
<evidence type="ECO:0000256" key="4">
    <source>
        <dbReference type="ARBA" id="ARBA00022741"/>
    </source>
</evidence>
<dbReference type="Pfam" id="PF00183">
    <property type="entry name" value="HSP90"/>
    <property type="match status" value="2"/>
</dbReference>
<evidence type="ECO:0000256" key="8">
    <source>
        <dbReference type="PIRSR" id="PIRSR002583-1"/>
    </source>
</evidence>
<dbReference type="InterPro" id="IPR037196">
    <property type="entry name" value="HSP90_C"/>
</dbReference>
<keyword evidence="3" id="KW-0963">Cytoplasm</keyword>